<dbReference type="PANTHER" id="PTHR43257:SF2">
    <property type="entry name" value="PYRUVATE DEHYDROGENASE E1 COMPONENT SUBUNIT BETA"/>
    <property type="match status" value="1"/>
</dbReference>
<evidence type="ECO:0000256" key="3">
    <source>
        <dbReference type="ARBA" id="ARBA00023052"/>
    </source>
</evidence>
<accession>A0ABX1JF73</accession>
<evidence type="ECO:0000256" key="2">
    <source>
        <dbReference type="ARBA" id="ARBA00023002"/>
    </source>
</evidence>
<dbReference type="Gene3D" id="3.40.50.970">
    <property type="match status" value="1"/>
</dbReference>
<gene>
    <name evidence="5" type="ORF">HFP15_29715</name>
</gene>
<keyword evidence="3" id="KW-0786">Thiamine pyrophosphate</keyword>
<dbReference type="PANTHER" id="PTHR43257">
    <property type="entry name" value="PYRUVATE DEHYDROGENASE E1 COMPONENT BETA SUBUNIT"/>
    <property type="match status" value="1"/>
</dbReference>
<evidence type="ECO:0000313" key="6">
    <source>
        <dbReference type="Proteomes" id="UP000715441"/>
    </source>
</evidence>
<comment type="caution">
    <text evidence="5">The sequence shown here is derived from an EMBL/GenBank/DDBJ whole genome shotgun (WGS) entry which is preliminary data.</text>
</comment>
<keyword evidence="2" id="KW-0560">Oxidoreductase</keyword>
<dbReference type="Gene3D" id="3.40.50.920">
    <property type="match status" value="1"/>
</dbReference>
<evidence type="ECO:0000259" key="4">
    <source>
        <dbReference type="SMART" id="SM00861"/>
    </source>
</evidence>
<dbReference type="SUPFAM" id="SSF52518">
    <property type="entry name" value="Thiamin diphosphate-binding fold (THDP-binding)"/>
    <property type="match status" value="1"/>
</dbReference>
<dbReference type="InterPro" id="IPR005475">
    <property type="entry name" value="Transketolase-like_Pyr-bd"/>
</dbReference>
<dbReference type="EMBL" id="JAAXLS010000030">
    <property type="protein sequence ID" value="NKQ57055.1"/>
    <property type="molecule type" value="Genomic_DNA"/>
</dbReference>
<sequence length="335" mass="35447">MTTLQETGNAQTSKMSAAVAMNSALDLAMAKDPKVVLLGEDIADPIGGVFKVTKGLSTRYGTGRVRATPIAEQSIVGAAVGLALAGYRPVAEVMFFDFITLATDQLVNHAAKFRYMSGGRSSMPLTVRTVVGNSKFGAQHAQSLEAWFMHTPGIKVVMASTPTEAKGLLTSCVFDDDPCLFIEHIHLEYTNKEEVPTGEVSIPLGKAAVKRTGDDVTVVTYGPAVPWALDAADRLAEEGISVEVIDLRTLVPLDLDTVLESVGRTGRAVVAHEATRFCGPGAEISARITEELFGDLAAPVLRLGGSYAPIPFAKSLRAIPNADDLVAAVHQVTGR</sequence>
<dbReference type="Pfam" id="PF02780">
    <property type="entry name" value="Transketolase_C"/>
    <property type="match status" value="1"/>
</dbReference>
<evidence type="ECO:0000313" key="5">
    <source>
        <dbReference type="EMBL" id="NKQ57055.1"/>
    </source>
</evidence>
<proteinExistence type="predicted"/>
<feature type="domain" description="Transketolase-like pyrimidine-binding" evidence="4">
    <location>
        <begin position="15"/>
        <end position="190"/>
    </location>
</feature>
<dbReference type="Pfam" id="PF02779">
    <property type="entry name" value="Transket_pyr"/>
    <property type="match status" value="1"/>
</dbReference>
<reference evidence="5 6" key="1">
    <citation type="submission" date="2020-04" db="EMBL/GenBank/DDBJ databases">
        <title>Novel species.</title>
        <authorList>
            <person name="Teo W.F.A."/>
            <person name="Lipun K."/>
            <person name="Srisuk N."/>
            <person name="Duangmal K."/>
        </authorList>
    </citation>
    <scope>NUCLEOTIDE SEQUENCE [LARGE SCALE GENOMIC DNA]</scope>
    <source>
        <strain evidence="5 6">K13G38</strain>
    </source>
</reference>
<dbReference type="RefSeq" id="WP_168520081.1">
    <property type="nucleotide sequence ID" value="NZ_JAAXLS010000030.1"/>
</dbReference>
<dbReference type="Proteomes" id="UP000715441">
    <property type="component" value="Unassembled WGS sequence"/>
</dbReference>
<comment type="cofactor">
    <cofactor evidence="1">
        <name>thiamine diphosphate</name>
        <dbReference type="ChEBI" id="CHEBI:58937"/>
    </cofactor>
</comment>
<dbReference type="SUPFAM" id="SSF52922">
    <property type="entry name" value="TK C-terminal domain-like"/>
    <property type="match status" value="1"/>
</dbReference>
<name>A0ABX1JF73_9PSEU</name>
<protein>
    <submittedName>
        <fullName evidence="5">Alpha-ketoacid dehydrogenase subunit beta</fullName>
    </submittedName>
</protein>
<organism evidence="5 6">
    <name type="scientific">Amycolatopsis acididurans</name>
    <dbReference type="NCBI Taxonomy" id="2724524"/>
    <lineage>
        <taxon>Bacteria</taxon>
        <taxon>Bacillati</taxon>
        <taxon>Actinomycetota</taxon>
        <taxon>Actinomycetes</taxon>
        <taxon>Pseudonocardiales</taxon>
        <taxon>Pseudonocardiaceae</taxon>
        <taxon>Amycolatopsis</taxon>
    </lineage>
</organism>
<keyword evidence="6" id="KW-1185">Reference proteome</keyword>
<dbReference type="CDD" id="cd07036">
    <property type="entry name" value="TPP_PYR_E1-PDHc-beta_like"/>
    <property type="match status" value="1"/>
</dbReference>
<dbReference type="InterPro" id="IPR029061">
    <property type="entry name" value="THDP-binding"/>
</dbReference>
<dbReference type="SMART" id="SM00861">
    <property type="entry name" value="Transket_pyr"/>
    <property type="match status" value="1"/>
</dbReference>
<dbReference type="InterPro" id="IPR009014">
    <property type="entry name" value="Transketo_C/PFOR_II"/>
</dbReference>
<evidence type="ECO:0000256" key="1">
    <source>
        <dbReference type="ARBA" id="ARBA00001964"/>
    </source>
</evidence>
<dbReference type="InterPro" id="IPR033248">
    <property type="entry name" value="Transketolase_C"/>
</dbReference>